<organism evidence="4 5">
    <name type="scientific">Rhamnusium bicolor</name>
    <dbReference type="NCBI Taxonomy" id="1586634"/>
    <lineage>
        <taxon>Eukaryota</taxon>
        <taxon>Metazoa</taxon>
        <taxon>Ecdysozoa</taxon>
        <taxon>Arthropoda</taxon>
        <taxon>Hexapoda</taxon>
        <taxon>Insecta</taxon>
        <taxon>Pterygota</taxon>
        <taxon>Neoptera</taxon>
        <taxon>Endopterygota</taxon>
        <taxon>Coleoptera</taxon>
        <taxon>Polyphaga</taxon>
        <taxon>Cucujiformia</taxon>
        <taxon>Chrysomeloidea</taxon>
        <taxon>Cerambycidae</taxon>
        <taxon>Lepturinae</taxon>
        <taxon>Rhagiini</taxon>
        <taxon>Rhamnusium</taxon>
    </lineage>
</organism>
<proteinExistence type="predicted"/>
<dbReference type="InterPro" id="IPR027806">
    <property type="entry name" value="HARBI1_dom"/>
</dbReference>
<name>A0AAV8ZTA2_9CUCU</name>
<keyword evidence="5" id="KW-1185">Reference proteome</keyword>
<reference evidence="4" key="1">
    <citation type="journal article" date="2023" name="Insect Mol. Biol.">
        <title>Genome sequencing provides insights into the evolution of gene families encoding plant cell wall-degrading enzymes in longhorned beetles.</title>
        <authorList>
            <person name="Shin N.R."/>
            <person name="Okamura Y."/>
            <person name="Kirsch R."/>
            <person name="Pauchet Y."/>
        </authorList>
    </citation>
    <scope>NUCLEOTIDE SEQUENCE</scope>
    <source>
        <strain evidence="4">RBIC_L_NR</strain>
    </source>
</reference>
<evidence type="ECO:0000313" key="5">
    <source>
        <dbReference type="Proteomes" id="UP001162156"/>
    </source>
</evidence>
<dbReference type="Proteomes" id="UP001162156">
    <property type="component" value="Unassembled WGS sequence"/>
</dbReference>
<gene>
    <name evidence="4" type="ORF">NQ314_000966</name>
</gene>
<accession>A0AAV8ZTA2</accession>
<dbReference type="EMBL" id="JANEYF010000289">
    <property type="protein sequence ID" value="KAJ8970916.1"/>
    <property type="molecule type" value="Genomic_DNA"/>
</dbReference>
<evidence type="ECO:0000256" key="1">
    <source>
        <dbReference type="ARBA" id="ARBA00001968"/>
    </source>
</evidence>
<dbReference type="GO" id="GO:0046872">
    <property type="term" value="F:metal ion binding"/>
    <property type="evidence" value="ECO:0007669"/>
    <property type="project" value="UniProtKB-KW"/>
</dbReference>
<dbReference type="Pfam" id="PF13359">
    <property type="entry name" value="DDE_Tnp_4"/>
    <property type="match status" value="1"/>
</dbReference>
<keyword evidence="2" id="KW-0479">Metal-binding</keyword>
<protein>
    <recommendedName>
        <fullName evidence="3">DDE Tnp4 domain-containing protein</fullName>
    </recommendedName>
</protein>
<feature type="domain" description="DDE Tnp4" evidence="3">
    <location>
        <begin position="60"/>
        <end position="125"/>
    </location>
</feature>
<comment type="cofactor">
    <cofactor evidence="1">
        <name>a divalent metal cation</name>
        <dbReference type="ChEBI" id="CHEBI:60240"/>
    </cofactor>
</comment>
<sequence>MYNYRVSESSISLFVSVVCEAIYEELKEEYLKVATTAADWLEIARDFETTWNALNVIGELDGKHITINAPKGQGSAYFNYKKQHSIVLLALVDVKYNFTYINVGINGRLSDGGVFWNSGLAKAIEDNNPQFSRR</sequence>
<evidence type="ECO:0000256" key="2">
    <source>
        <dbReference type="ARBA" id="ARBA00022723"/>
    </source>
</evidence>
<dbReference type="AlphaFoldDB" id="A0AAV8ZTA2"/>
<evidence type="ECO:0000313" key="4">
    <source>
        <dbReference type="EMBL" id="KAJ8970916.1"/>
    </source>
</evidence>
<evidence type="ECO:0000259" key="3">
    <source>
        <dbReference type="Pfam" id="PF13359"/>
    </source>
</evidence>
<comment type="caution">
    <text evidence="4">The sequence shown here is derived from an EMBL/GenBank/DDBJ whole genome shotgun (WGS) entry which is preliminary data.</text>
</comment>